<sequence length="87" mass="9751">MTEDYHTYVDGLIAAVVDSVFQSRDVTARPLYFHYRPTDSNGKGAIGAHADTPGGWKLVTGERLPMMADRNQLGNWLRQYTGRLPIL</sequence>
<reference evidence="1" key="1">
    <citation type="journal article" date="2015" name="Nature">
        <title>Complex archaea that bridge the gap between prokaryotes and eukaryotes.</title>
        <authorList>
            <person name="Spang A."/>
            <person name="Saw J.H."/>
            <person name="Jorgensen S.L."/>
            <person name="Zaremba-Niedzwiedzka K."/>
            <person name="Martijn J."/>
            <person name="Lind A.E."/>
            <person name="van Eijk R."/>
            <person name="Schleper C."/>
            <person name="Guy L."/>
            <person name="Ettema T.J."/>
        </authorList>
    </citation>
    <scope>NUCLEOTIDE SEQUENCE</scope>
</reference>
<proteinExistence type="predicted"/>
<comment type="caution">
    <text evidence="1">The sequence shown here is derived from an EMBL/GenBank/DDBJ whole genome shotgun (WGS) entry which is preliminary data.</text>
</comment>
<name>A0A0F9KDZ4_9ZZZZ</name>
<evidence type="ECO:0000313" key="1">
    <source>
        <dbReference type="EMBL" id="KKM80489.1"/>
    </source>
</evidence>
<dbReference type="AlphaFoldDB" id="A0A0F9KDZ4"/>
<organism evidence="1">
    <name type="scientific">marine sediment metagenome</name>
    <dbReference type="NCBI Taxonomy" id="412755"/>
    <lineage>
        <taxon>unclassified sequences</taxon>
        <taxon>metagenomes</taxon>
        <taxon>ecological metagenomes</taxon>
    </lineage>
</organism>
<dbReference type="EMBL" id="LAZR01008173">
    <property type="protein sequence ID" value="KKM80489.1"/>
    <property type="molecule type" value="Genomic_DNA"/>
</dbReference>
<protein>
    <submittedName>
        <fullName evidence="1">Uncharacterized protein</fullName>
    </submittedName>
</protein>
<gene>
    <name evidence="1" type="ORF">LCGC14_1339350</name>
</gene>
<accession>A0A0F9KDZ4</accession>